<evidence type="ECO:0000313" key="2">
    <source>
        <dbReference type="EMBL" id="GBM83581.1"/>
    </source>
</evidence>
<comment type="caution">
    <text evidence="2">The sequence shown here is derived from an EMBL/GenBank/DDBJ whole genome shotgun (WGS) entry which is preliminary data.</text>
</comment>
<feature type="transmembrane region" description="Helical" evidence="1">
    <location>
        <begin position="138"/>
        <end position="160"/>
    </location>
</feature>
<dbReference type="EMBL" id="BGPR01003093">
    <property type="protein sequence ID" value="GBM83581.1"/>
    <property type="molecule type" value="Genomic_DNA"/>
</dbReference>
<name>A0A4Y2IZZ6_ARAVE</name>
<reference evidence="2 3" key="1">
    <citation type="journal article" date="2019" name="Sci. Rep.">
        <title>Orb-weaving spider Araneus ventricosus genome elucidates the spidroin gene catalogue.</title>
        <authorList>
            <person name="Kono N."/>
            <person name="Nakamura H."/>
            <person name="Ohtoshi R."/>
            <person name="Moran D.A.P."/>
            <person name="Shinohara A."/>
            <person name="Yoshida Y."/>
            <person name="Fujiwara M."/>
            <person name="Mori M."/>
            <person name="Tomita M."/>
            <person name="Arakawa K."/>
        </authorList>
    </citation>
    <scope>NUCLEOTIDE SEQUENCE [LARGE SCALE GENOMIC DNA]</scope>
</reference>
<keyword evidence="3" id="KW-1185">Reference proteome</keyword>
<feature type="transmembrane region" description="Helical" evidence="1">
    <location>
        <begin position="293"/>
        <end position="314"/>
    </location>
</feature>
<evidence type="ECO:0000313" key="3">
    <source>
        <dbReference type="Proteomes" id="UP000499080"/>
    </source>
</evidence>
<organism evidence="2 3">
    <name type="scientific">Araneus ventricosus</name>
    <name type="common">Orbweaver spider</name>
    <name type="synonym">Epeira ventricosa</name>
    <dbReference type="NCBI Taxonomy" id="182803"/>
    <lineage>
        <taxon>Eukaryota</taxon>
        <taxon>Metazoa</taxon>
        <taxon>Ecdysozoa</taxon>
        <taxon>Arthropoda</taxon>
        <taxon>Chelicerata</taxon>
        <taxon>Arachnida</taxon>
        <taxon>Araneae</taxon>
        <taxon>Araneomorphae</taxon>
        <taxon>Entelegynae</taxon>
        <taxon>Araneoidea</taxon>
        <taxon>Araneidae</taxon>
        <taxon>Araneus</taxon>
    </lineage>
</organism>
<accession>A0A4Y2IZZ6</accession>
<dbReference type="AlphaFoldDB" id="A0A4Y2IZZ6"/>
<proteinExistence type="predicted"/>
<sequence length="391" mass="45610">MEAWKIPLKMRNTKVIKFSTRMSAELNESSTELYNQSKIFIYALMICGIPVSRFRYILSLLCCFAFLACCTLTFLNTCACLVNLYSNFYVFTLATKIAALVSWWSMYRRKKNYKELLQFLSDLQKKTKCKNKSKLSRYSIICFLVFFFALCNPGGMWGIFSRSRLSYLQPPTCHEFWVRMTQLQYTSYHIFLQLARQFSNWGVPFSATLFYSFYCNELTSKIDAFQKILKERRSINSSAVINIYNITVKAITELEDSSSLAVLFVLFTNFAEAFRTFSLFFSTRDVNIYSSRVLLPGIYFLQTAFLFMLLIYSADTLQRHFRLLRKRVLETIDIKEAKSVHEGFRQSLKLIEDRERVRLTAWGMVEIKRTLVLTAVASLITYGVLLSQVSP</sequence>
<evidence type="ECO:0008006" key="4">
    <source>
        <dbReference type="Google" id="ProtNLM"/>
    </source>
</evidence>
<evidence type="ECO:0000256" key="1">
    <source>
        <dbReference type="SAM" id="Phobius"/>
    </source>
</evidence>
<keyword evidence="1" id="KW-0812">Transmembrane</keyword>
<gene>
    <name evidence="2" type="ORF">AVEN_99444_1</name>
</gene>
<feature type="transmembrane region" description="Helical" evidence="1">
    <location>
        <begin position="87"/>
        <end position="107"/>
    </location>
</feature>
<protein>
    <recommendedName>
        <fullName evidence="4">Gustatory receptor</fullName>
    </recommendedName>
</protein>
<feature type="transmembrane region" description="Helical" evidence="1">
    <location>
        <begin position="54"/>
        <end position="75"/>
    </location>
</feature>
<dbReference type="OrthoDB" id="10406372at2759"/>
<keyword evidence="1" id="KW-0472">Membrane</keyword>
<dbReference type="Proteomes" id="UP000499080">
    <property type="component" value="Unassembled WGS sequence"/>
</dbReference>
<keyword evidence="1" id="KW-1133">Transmembrane helix</keyword>
<feature type="transmembrane region" description="Helical" evidence="1">
    <location>
        <begin position="260"/>
        <end position="281"/>
    </location>
</feature>